<evidence type="ECO:0000313" key="1">
    <source>
        <dbReference type="EMBL" id="BBX85928.1"/>
    </source>
</evidence>
<proteinExistence type="predicted"/>
<accession>A0ABM7IH04</accession>
<name>A0ABM7IH04_9MYCO</name>
<protein>
    <recommendedName>
        <fullName evidence="3">Secreted protein</fullName>
    </recommendedName>
</protein>
<organism evidence="1 2">
    <name type="scientific">Mycolicibacterium aubagnense</name>
    <dbReference type="NCBI Taxonomy" id="319707"/>
    <lineage>
        <taxon>Bacteria</taxon>
        <taxon>Bacillati</taxon>
        <taxon>Actinomycetota</taxon>
        <taxon>Actinomycetes</taxon>
        <taxon>Mycobacteriales</taxon>
        <taxon>Mycobacteriaceae</taxon>
        <taxon>Mycolicibacterium</taxon>
    </lineage>
</organism>
<dbReference type="Proteomes" id="UP000465609">
    <property type="component" value="Chromosome"/>
</dbReference>
<reference evidence="1 2" key="1">
    <citation type="journal article" date="2019" name="Emerg. Microbes Infect.">
        <title>Comprehensive subspecies identification of 175 nontuberculous mycobacteria species based on 7547 genomic profiles.</title>
        <authorList>
            <person name="Matsumoto Y."/>
            <person name="Kinjo T."/>
            <person name="Motooka D."/>
            <person name="Nabeya D."/>
            <person name="Jung N."/>
            <person name="Uechi K."/>
            <person name="Horii T."/>
            <person name="Iida T."/>
            <person name="Fujita J."/>
            <person name="Nakamura S."/>
        </authorList>
    </citation>
    <scope>NUCLEOTIDE SEQUENCE [LARGE SCALE GENOMIC DNA]</scope>
    <source>
        <strain evidence="1 2">JCM 15296</strain>
    </source>
</reference>
<evidence type="ECO:0008006" key="3">
    <source>
        <dbReference type="Google" id="ProtNLM"/>
    </source>
</evidence>
<keyword evidence="2" id="KW-1185">Reference proteome</keyword>
<gene>
    <name evidence="1" type="ORF">MAUB_38010</name>
</gene>
<evidence type="ECO:0000313" key="2">
    <source>
        <dbReference type="Proteomes" id="UP000465609"/>
    </source>
</evidence>
<dbReference type="EMBL" id="AP022577">
    <property type="protein sequence ID" value="BBX85928.1"/>
    <property type="molecule type" value="Genomic_DNA"/>
</dbReference>
<sequence length="88" mass="9974">MCGVGACWFFFVCLDVDVDRDGHSDDGRAGGAAGDYDDFDVNVDFYYSIEQHHDHYFNHGADDHDHDVHQPGRADEPDAGWLMLWGLR</sequence>